<evidence type="ECO:0000313" key="1">
    <source>
        <dbReference type="EMBL" id="MEJ8304324.1"/>
    </source>
</evidence>
<accession>A0ACC6PBL9</accession>
<organism evidence="1 2">
    <name type="scientific">Saccharibacillus sacchari</name>
    <dbReference type="NCBI Taxonomy" id="456493"/>
    <lineage>
        <taxon>Bacteria</taxon>
        <taxon>Bacillati</taxon>
        <taxon>Bacillota</taxon>
        <taxon>Bacilli</taxon>
        <taxon>Bacillales</taxon>
        <taxon>Paenibacillaceae</taxon>
        <taxon>Saccharibacillus</taxon>
    </lineage>
</organism>
<name>A0ACC6PBL9_9BACL</name>
<comment type="caution">
    <text evidence="1">The sequence shown here is derived from an EMBL/GenBank/DDBJ whole genome shotgun (WGS) entry which is preliminary data.</text>
</comment>
<gene>
    <name evidence="1" type="ORF">WKI47_10515</name>
</gene>
<keyword evidence="2" id="KW-1185">Reference proteome</keyword>
<dbReference type="Proteomes" id="UP001380953">
    <property type="component" value="Unassembled WGS sequence"/>
</dbReference>
<sequence length="343" mass="37662">MPSVTHSSVKVKKMNEELVRQALRHAEYGTKSSIAQATGLSIATCGTLLKEMLASGEALEDEPEASSGGRRARRFAYNADYSYIACIGAVFEQGRPRLMYAIADSAGKVIERRSREVSVLDESAIDTLVGLLLGKYAQIKAVGIGIPGLVHDGVINICDAEKLIGVPLEQRIREKYGVRVIVENDMNLTVYGLYREREWEEPGTLAVMIFVSGCFPGAGLMIDGHIHRGSSRFAGEVSFLPFGISREEQQRRLDAKKTFVPLAAHAVASLAAIVNPALIALTGGQVQESDLAMIRQHCLEFIPPEHMPRLLWLESPEEPYINGLIAMTSESLSYSLELVEKRY</sequence>
<dbReference type="EMBL" id="JBBKAR010000033">
    <property type="protein sequence ID" value="MEJ8304324.1"/>
    <property type="molecule type" value="Genomic_DNA"/>
</dbReference>
<reference evidence="1" key="1">
    <citation type="submission" date="2024-03" db="EMBL/GenBank/DDBJ databases">
        <title>Whole genome sequecning of epiphytes from Marcgravia umbellata leaves.</title>
        <authorList>
            <person name="Kumar G."/>
            <person name="Savka M.A."/>
        </authorList>
    </citation>
    <scope>NUCLEOTIDE SEQUENCE</scope>
    <source>
        <strain evidence="1">RIT_BL5</strain>
    </source>
</reference>
<proteinExistence type="predicted"/>
<evidence type="ECO:0000313" key="2">
    <source>
        <dbReference type="Proteomes" id="UP001380953"/>
    </source>
</evidence>
<protein>
    <submittedName>
        <fullName evidence="1">ROK family protein</fullName>
    </submittedName>
</protein>